<dbReference type="GO" id="GO:0016989">
    <property type="term" value="F:sigma factor antagonist activity"/>
    <property type="evidence" value="ECO:0007669"/>
    <property type="project" value="TreeGrafter"/>
</dbReference>
<dbReference type="GO" id="GO:0005886">
    <property type="term" value="C:plasma membrane"/>
    <property type="evidence" value="ECO:0007669"/>
    <property type="project" value="UniProtKB-SubCell"/>
</dbReference>
<feature type="compositionally biased region" description="Low complexity" evidence="11">
    <location>
        <begin position="83"/>
        <end position="96"/>
    </location>
</feature>
<dbReference type="PANTHER" id="PTHR37461">
    <property type="entry name" value="ANTI-SIGMA-K FACTOR RSKA"/>
    <property type="match status" value="1"/>
</dbReference>
<accession>H6RUP4</accession>
<protein>
    <recommendedName>
        <fullName evidence="10">Regulator of SigK</fullName>
    </recommendedName>
    <alternativeName>
        <fullName evidence="9">Sigma-K anti-sigma factor RskA</fullName>
    </alternativeName>
</protein>
<dbReference type="KEGG" id="bsd:BLASA_2306"/>
<dbReference type="Gene3D" id="1.10.10.1320">
    <property type="entry name" value="Anti-sigma factor, zinc-finger domain"/>
    <property type="match status" value="1"/>
</dbReference>
<keyword evidence="7 12" id="KW-0472">Membrane</keyword>
<dbReference type="Proteomes" id="UP000007517">
    <property type="component" value="Chromosome"/>
</dbReference>
<keyword evidence="4 12" id="KW-0812">Transmembrane</keyword>
<evidence type="ECO:0000313" key="14">
    <source>
        <dbReference type="EMBL" id="CCG03211.1"/>
    </source>
</evidence>
<feature type="transmembrane region" description="Helical" evidence="12">
    <location>
        <begin position="121"/>
        <end position="141"/>
    </location>
</feature>
<dbReference type="EMBL" id="FO117623">
    <property type="protein sequence ID" value="CCG03211.1"/>
    <property type="molecule type" value="Genomic_DNA"/>
</dbReference>
<proteinExistence type="predicted"/>
<dbReference type="eggNOG" id="COG5343">
    <property type="taxonomic scope" value="Bacteria"/>
</dbReference>
<evidence type="ECO:0000259" key="13">
    <source>
        <dbReference type="Pfam" id="PF10099"/>
    </source>
</evidence>
<evidence type="ECO:0000256" key="11">
    <source>
        <dbReference type="SAM" id="MobiDB-lite"/>
    </source>
</evidence>
<reference evidence="14 15" key="1">
    <citation type="journal article" date="2012" name="J. Bacteriol.">
        <title>Genome Sequence of Blastococcus saxobsidens DD2, a Stone-Inhabiting Bacterium.</title>
        <authorList>
            <person name="Chouaia B."/>
            <person name="Crotti E."/>
            <person name="Brusetti L."/>
            <person name="Daffonchio D."/>
            <person name="Essoussi I."/>
            <person name="Nouioui I."/>
            <person name="Sbissi I."/>
            <person name="Ghodhbane-Gtari F."/>
            <person name="Gtari M."/>
            <person name="Vacherie B."/>
            <person name="Barbe V."/>
            <person name="Medigue C."/>
            <person name="Gury J."/>
            <person name="Pujic P."/>
            <person name="Normand P."/>
        </authorList>
    </citation>
    <scope>NUCLEOTIDE SEQUENCE [LARGE SCALE GENOMIC DNA]</scope>
    <source>
        <strain evidence="14 15">DD2</strain>
    </source>
</reference>
<evidence type="ECO:0000313" key="15">
    <source>
        <dbReference type="Proteomes" id="UP000007517"/>
    </source>
</evidence>
<evidence type="ECO:0000256" key="5">
    <source>
        <dbReference type="ARBA" id="ARBA00022989"/>
    </source>
</evidence>
<dbReference type="STRING" id="1146883.BLASA_2306"/>
<gene>
    <name evidence="14" type="ordered locus">BLASA_2306</name>
</gene>
<feature type="region of interest" description="Disordered" evidence="11">
    <location>
        <begin position="80"/>
        <end position="113"/>
    </location>
</feature>
<keyword evidence="15" id="KW-1185">Reference proteome</keyword>
<evidence type="ECO:0000256" key="2">
    <source>
        <dbReference type="ARBA" id="ARBA00004236"/>
    </source>
</evidence>
<evidence type="ECO:0000256" key="4">
    <source>
        <dbReference type="ARBA" id="ARBA00022692"/>
    </source>
</evidence>
<dbReference type="OrthoDB" id="5183209at2"/>
<evidence type="ECO:0000256" key="10">
    <source>
        <dbReference type="ARBA" id="ARBA00030803"/>
    </source>
</evidence>
<dbReference type="InterPro" id="IPR018764">
    <property type="entry name" value="RskA_C"/>
</dbReference>
<dbReference type="InterPro" id="IPR051474">
    <property type="entry name" value="Anti-sigma-K/W_factor"/>
</dbReference>
<keyword evidence="8" id="KW-0804">Transcription</keyword>
<evidence type="ECO:0000256" key="3">
    <source>
        <dbReference type="ARBA" id="ARBA00022475"/>
    </source>
</evidence>
<feature type="domain" description="Anti-sigma K factor RskA C-terminal" evidence="13">
    <location>
        <begin position="122"/>
        <end position="263"/>
    </location>
</feature>
<dbReference type="RefSeq" id="WP_014376094.1">
    <property type="nucleotide sequence ID" value="NC_016943.1"/>
</dbReference>
<dbReference type="HOGENOM" id="CLU_1056826_0_0_11"/>
<comment type="subcellular location">
    <subcellularLocation>
        <location evidence="2">Cell membrane</location>
    </subcellularLocation>
    <subcellularLocation>
        <location evidence="1">Membrane</location>
        <topology evidence="1">Single-pass membrane protein</topology>
    </subcellularLocation>
</comment>
<dbReference type="GO" id="GO:0006417">
    <property type="term" value="P:regulation of translation"/>
    <property type="evidence" value="ECO:0007669"/>
    <property type="project" value="TreeGrafter"/>
</dbReference>
<evidence type="ECO:0000256" key="1">
    <source>
        <dbReference type="ARBA" id="ARBA00004167"/>
    </source>
</evidence>
<keyword evidence="5 12" id="KW-1133">Transmembrane helix</keyword>
<dbReference type="PANTHER" id="PTHR37461:SF1">
    <property type="entry name" value="ANTI-SIGMA-K FACTOR RSKA"/>
    <property type="match status" value="1"/>
</dbReference>
<dbReference type="AlphaFoldDB" id="H6RUP4"/>
<keyword evidence="3" id="KW-1003">Cell membrane</keyword>
<reference evidence="15" key="2">
    <citation type="submission" date="2012-02" db="EMBL/GenBank/DDBJ databases">
        <title>Complete genome sequence of Blastococcus saxobsidens strain DD2.</title>
        <authorList>
            <person name="Genoscope."/>
        </authorList>
    </citation>
    <scope>NUCLEOTIDE SEQUENCE [LARGE SCALE GENOMIC DNA]</scope>
    <source>
        <strain evidence="15">DD2</strain>
    </source>
</reference>
<name>H6RUP4_BLASD</name>
<dbReference type="Pfam" id="PF10099">
    <property type="entry name" value="RskA_C"/>
    <property type="match status" value="1"/>
</dbReference>
<keyword evidence="6" id="KW-0805">Transcription regulation</keyword>
<evidence type="ECO:0000256" key="6">
    <source>
        <dbReference type="ARBA" id="ARBA00023015"/>
    </source>
</evidence>
<dbReference type="InterPro" id="IPR041916">
    <property type="entry name" value="Anti_sigma_zinc_sf"/>
</dbReference>
<sequence>MGRDTMTAEHAFDALAVGWALHALEPDDEADFARHLPGCGRCLRTVAETSEVMAAMARDLPAAEPSPELRARLRAAVDETEQVSPVAAAAPAGPRRSATEQAGPRPVPRRAPWRPGVRPRALVAAATAAVVGLGVWVAVLVEARDDLRSTVAAQEDVVAELTRPGRATITPLTSGDRQVATVVSRDDALQVVTDGLEPNDTASTTYVVWGLGEGDPVALGTFDVMRSQIEVRAVGSRRTGVDAFPGYGISIEPGRQAPSSPTEVVAMGEVAS</sequence>
<evidence type="ECO:0000256" key="9">
    <source>
        <dbReference type="ARBA" id="ARBA00029829"/>
    </source>
</evidence>
<evidence type="ECO:0000256" key="12">
    <source>
        <dbReference type="SAM" id="Phobius"/>
    </source>
</evidence>
<evidence type="ECO:0000256" key="7">
    <source>
        <dbReference type="ARBA" id="ARBA00023136"/>
    </source>
</evidence>
<organism evidence="14 15">
    <name type="scientific">Blastococcus saxobsidens (strain DD2)</name>
    <dbReference type="NCBI Taxonomy" id="1146883"/>
    <lineage>
        <taxon>Bacteria</taxon>
        <taxon>Bacillati</taxon>
        <taxon>Actinomycetota</taxon>
        <taxon>Actinomycetes</taxon>
        <taxon>Geodermatophilales</taxon>
        <taxon>Geodermatophilaceae</taxon>
        <taxon>Blastococcus</taxon>
    </lineage>
</organism>
<evidence type="ECO:0000256" key="8">
    <source>
        <dbReference type="ARBA" id="ARBA00023163"/>
    </source>
</evidence>